<accession>A0AAW2N5D0</accession>
<organism evidence="1">
    <name type="scientific">Sesamum angustifolium</name>
    <dbReference type="NCBI Taxonomy" id="2727405"/>
    <lineage>
        <taxon>Eukaryota</taxon>
        <taxon>Viridiplantae</taxon>
        <taxon>Streptophyta</taxon>
        <taxon>Embryophyta</taxon>
        <taxon>Tracheophyta</taxon>
        <taxon>Spermatophyta</taxon>
        <taxon>Magnoliopsida</taxon>
        <taxon>eudicotyledons</taxon>
        <taxon>Gunneridae</taxon>
        <taxon>Pentapetalae</taxon>
        <taxon>asterids</taxon>
        <taxon>lamiids</taxon>
        <taxon>Lamiales</taxon>
        <taxon>Pedaliaceae</taxon>
        <taxon>Sesamum</taxon>
    </lineage>
</organism>
<dbReference type="PANTHER" id="PTHR47590">
    <property type="entry name" value="F-BOX/KELCH-REPEAT PROTEIN SKIP25"/>
    <property type="match status" value="1"/>
</dbReference>
<dbReference type="AlphaFoldDB" id="A0AAW2N5D0"/>
<evidence type="ECO:0000313" key="1">
    <source>
        <dbReference type="EMBL" id="KAL0339197.1"/>
    </source>
</evidence>
<comment type="caution">
    <text evidence="1">The sequence shown here is derived from an EMBL/GenBank/DDBJ whole genome shotgun (WGS) entry which is preliminary data.</text>
</comment>
<name>A0AAW2N5D0_9LAMI</name>
<dbReference type="EMBL" id="JACGWK010000008">
    <property type="protein sequence ID" value="KAL0339197.1"/>
    <property type="molecule type" value="Genomic_DNA"/>
</dbReference>
<gene>
    <name evidence="1" type="ORF">Sangu_1441800</name>
</gene>
<proteinExistence type="predicted"/>
<sequence length="258" mass="29058">MVKTVIDYISLRGRGNSVVAKHTMSAAKRCCKNRDRVNENDENQQKHLEIESVLLPGLPNHLAQHCLSTLHPSLLYNVCMPWRRFLYSPCFPPFFSLYALLRPNSATAPSANCVRGHCQSHSVAFFCFEPISSKWRSLPSPPSDPPLCLLRRHPSFISRNLPIQSITASGRLVLIAANTHELLPALTRPLVFDPLSSKWNFGPPFLLLGGGVPPAQYMVWYTLRVVQAHSSTVMWQGPLRDGTCPRMKQVGIGKRWRH</sequence>
<reference evidence="1" key="2">
    <citation type="journal article" date="2024" name="Plant">
        <title>Genomic evolution and insights into agronomic trait innovations of Sesamum species.</title>
        <authorList>
            <person name="Miao H."/>
            <person name="Wang L."/>
            <person name="Qu L."/>
            <person name="Liu H."/>
            <person name="Sun Y."/>
            <person name="Le M."/>
            <person name="Wang Q."/>
            <person name="Wei S."/>
            <person name="Zheng Y."/>
            <person name="Lin W."/>
            <person name="Duan Y."/>
            <person name="Cao H."/>
            <person name="Xiong S."/>
            <person name="Wang X."/>
            <person name="Wei L."/>
            <person name="Li C."/>
            <person name="Ma Q."/>
            <person name="Ju M."/>
            <person name="Zhao R."/>
            <person name="Li G."/>
            <person name="Mu C."/>
            <person name="Tian Q."/>
            <person name="Mei H."/>
            <person name="Zhang T."/>
            <person name="Gao T."/>
            <person name="Zhang H."/>
        </authorList>
    </citation>
    <scope>NUCLEOTIDE SEQUENCE</scope>
    <source>
        <strain evidence="1">G01</strain>
    </source>
</reference>
<dbReference type="PANTHER" id="PTHR47590:SF7">
    <property type="entry name" value="OS06G0711700 PROTEIN"/>
    <property type="match status" value="1"/>
</dbReference>
<protein>
    <submittedName>
        <fullName evidence="1">F-box/kelch-repeat protein SKIP25</fullName>
    </submittedName>
</protein>
<reference evidence="1" key="1">
    <citation type="submission" date="2020-06" db="EMBL/GenBank/DDBJ databases">
        <authorList>
            <person name="Li T."/>
            <person name="Hu X."/>
            <person name="Zhang T."/>
            <person name="Song X."/>
            <person name="Zhang H."/>
            <person name="Dai N."/>
            <person name="Sheng W."/>
            <person name="Hou X."/>
            <person name="Wei L."/>
        </authorList>
    </citation>
    <scope>NUCLEOTIDE SEQUENCE</scope>
    <source>
        <strain evidence="1">G01</strain>
        <tissue evidence="1">Leaf</tissue>
    </source>
</reference>